<protein>
    <submittedName>
        <fullName evidence="1">8181_t:CDS:1</fullName>
    </submittedName>
</protein>
<organism evidence="1 2">
    <name type="scientific">Cetraspora pellucida</name>
    <dbReference type="NCBI Taxonomy" id="1433469"/>
    <lineage>
        <taxon>Eukaryota</taxon>
        <taxon>Fungi</taxon>
        <taxon>Fungi incertae sedis</taxon>
        <taxon>Mucoromycota</taxon>
        <taxon>Glomeromycotina</taxon>
        <taxon>Glomeromycetes</taxon>
        <taxon>Diversisporales</taxon>
        <taxon>Gigasporaceae</taxon>
        <taxon>Cetraspora</taxon>
    </lineage>
</organism>
<dbReference type="EMBL" id="CAJVQA010003155">
    <property type="protein sequence ID" value="CAG8567947.1"/>
    <property type="molecule type" value="Genomic_DNA"/>
</dbReference>
<sequence>MNIAKFHIQLISSYWYYKKIDISNDLFLKANKFYNEKNLVEETASSITYLYVFSYNNQDFFEESLIMNQQRKIYEKLHRIYKTNF</sequence>
<dbReference type="Proteomes" id="UP000789759">
    <property type="component" value="Unassembled WGS sequence"/>
</dbReference>
<name>A0A9N9G035_9GLOM</name>
<dbReference type="AlphaFoldDB" id="A0A9N9G035"/>
<comment type="caution">
    <text evidence="1">The sequence shown here is derived from an EMBL/GenBank/DDBJ whole genome shotgun (WGS) entry which is preliminary data.</text>
</comment>
<evidence type="ECO:0000313" key="1">
    <source>
        <dbReference type="EMBL" id="CAG8567947.1"/>
    </source>
</evidence>
<gene>
    <name evidence="1" type="ORF">CPELLU_LOCUS5517</name>
</gene>
<keyword evidence="2" id="KW-1185">Reference proteome</keyword>
<evidence type="ECO:0000313" key="2">
    <source>
        <dbReference type="Proteomes" id="UP000789759"/>
    </source>
</evidence>
<reference evidence="1" key="1">
    <citation type="submission" date="2021-06" db="EMBL/GenBank/DDBJ databases">
        <authorList>
            <person name="Kallberg Y."/>
            <person name="Tangrot J."/>
            <person name="Rosling A."/>
        </authorList>
    </citation>
    <scope>NUCLEOTIDE SEQUENCE</scope>
    <source>
        <strain evidence="1">FL966</strain>
    </source>
</reference>
<accession>A0A9N9G035</accession>
<proteinExistence type="predicted"/>
<dbReference type="OrthoDB" id="10419220at2759"/>